<evidence type="ECO:0000256" key="6">
    <source>
        <dbReference type="ARBA" id="ARBA00023136"/>
    </source>
</evidence>
<organism evidence="8 9">
    <name type="scientific">Saccharomonospora xinjiangensis XJ-54</name>
    <dbReference type="NCBI Taxonomy" id="882086"/>
    <lineage>
        <taxon>Bacteria</taxon>
        <taxon>Bacillati</taxon>
        <taxon>Actinomycetota</taxon>
        <taxon>Actinomycetes</taxon>
        <taxon>Pseudonocardiales</taxon>
        <taxon>Pseudonocardiaceae</taxon>
        <taxon>Saccharomonospora</taxon>
    </lineage>
</organism>
<dbReference type="STRING" id="882086.SacxiDRAFT_0455"/>
<evidence type="ECO:0000256" key="4">
    <source>
        <dbReference type="ARBA" id="ARBA00022692"/>
    </source>
</evidence>
<dbReference type="InterPro" id="IPR018383">
    <property type="entry name" value="UPF0324_pro"/>
</dbReference>
<dbReference type="PANTHER" id="PTHR30106:SF2">
    <property type="entry name" value="UPF0324 INNER MEMBRANE PROTEIN YEIH"/>
    <property type="match status" value="1"/>
</dbReference>
<dbReference type="Pfam" id="PF03601">
    <property type="entry name" value="Cons_hypoth698"/>
    <property type="match status" value="1"/>
</dbReference>
<dbReference type="EMBL" id="JH636049">
    <property type="protein sequence ID" value="EID52731.1"/>
    <property type="molecule type" value="Genomic_DNA"/>
</dbReference>
<proteinExistence type="inferred from homology"/>
<evidence type="ECO:0000256" key="5">
    <source>
        <dbReference type="ARBA" id="ARBA00022989"/>
    </source>
</evidence>
<protein>
    <submittedName>
        <fullName evidence="8">Putative membrane protein</fullName>
    </submittedName>
</protein>
<dbReference type="GO" id="GO:0005886">
    <property type="term" value="C:plasma membrane"/>
    <property type="evidence" value="ECO:0007669"/>
    <property type="project" value="UniProtKB-SubCell"/>
</dbReference>
<evidence type="ECO:0000313" key="8">
    <source>
        <dbReference type="EMBL" id="EID52731.1"/>
    </source>
</evidence>
<feature type="transmembrane region" description="Helical" evidence="7">
    <location>
        <begin position="231"/>
        <end position="249"/>
    </location>
</feature>
<evidence type="ECO:0000256" key="2">
    <source>
        <dbReference type="ARBA" id="ARBA00007977"/>
    </source>
</evidence>
<dbReference type="Proteomes" id="UP000004691">
    <property type="component" value="Unassembled WGS sequence"/>
</dbReference>
<feature type="transmembrane region" description="Helical" evidence="7">
    <location>
        <begin position="76"/>
        <end position="97"/>
    </location>
</feature>
<evidence type="ECO:0000256" key="7">
    <source>
        <dbReference type="SAM" id="Phobius"/>
    </source>
</evidence>
<evidence type="ECO:0000256" key="3">
    <source>
        <dbReference type="ARBA" id="ARBA00022475"/>
    </source>
</evidence>
<keyword evidence="9" id="KW-1185">Reference proteome</keyword>
<feature type="transmembrane region" description="Helical" evidence="7">
    <location>
        <begin position="133"/>
        <end position="160"/>
    </location>
</feature>
<keyword evidence="6 7" id="KW-0472">Membrane</keyword>
<feature type="transmembrane region" description="Helical" evidence="7">
    <location>
        <begin position="45"/>
        <end position="64"/>
    </location>
</feature>
<name>I0UXX8_9PSEU</name>
<comment type="similarity">
    <text evidence="2">Belongs to the UPF0324 family.</text>
</comment>
<accession>I0UXX8</accession>
<evidence type="ECO:0000256" key="1">
    <source>
        <dbReference type="ARBA" id="ARBA00004651"/>
    </source>
</evidence>
<keyword evidence="3" id="KW-1003">Cell membrane</keyword>
<dbReference type="HOGENOM" id="CLU_033541_1_1_11"/>
<keyword evidence="5 7" id="KW-1133">Transmembrane helix</keyword>
<sequence>MAAAATAVALAVNAALPSVSALTVAVVLGVLAGPLLPPATHEGVTFAAKTLLRIGVVLLGLRLSVADVVDLGAGTLLAVTVTVTASFAAILLLGRLLGLPRGLGLLVATGTSICGASAIAAMDSVSDTENEDVAGAVALVTVYGSAAMVAVPLLGSWWGWSPERIATWAGLSVHEVAQVVVAASPVGAAAVAVAVVVKLTRVVFLAPMVAGVSVWQRRRTPRDGGTRRPPLIPMFVLGFLLMMAARGTGLVPEGVLGAAEVATTVLFSAALFGLGTAVRPGVLLRGGWRGIAFGGLATTVVAGVAAAVLPLTGT</sequence>
<dbReference type="AlphaFoldDB" id="I0UXX8"/>
<evidence type="ECO:0000313" key="9">
    <source>
        <dbReference type="Proteomes" id="UP000004691"/>
    </source>
</evidence>
<dbReference type="eggNOG" id="COG2855">
    <property type="taxonomic scope" value="Bacteria"/>
</dbReference>
<feature type="transmembrane region" description="Helical" evidence="7">
    <location>
        <begin position="290"/>
        <end position="311"/>
    </location>
</feature>
<keyword evidence="4 7" id="KW-0812">Transmembrane</keyword>
<feature type="transmembrane region" description="Helical" evidence="7">
    <location>
        <begin position="103"/>
        <end position="121"/>
    </location>
</feature>
<reference evidence="8 9" key="1">
    <citation type="submission" date="2012-01" db="EMBL/GenBank/DDBJ databases">
        <title>Improved High-Quality Draft sequence of Saccharomonospora xinjiangensis XJ-54.</title>
        <authorList>
            <consortium name="US DOE Joint Genome Institute"/>
            <person name="Lucas S."/>
            <person name="Han J."/>
            <person name="Lapidus A."/>
            <person name="Cheng J.-F."/>
            <person name="Goodwin L."/>
            <person name="Pitluck S."/>
            <person name="Peters L."/>
            <person name="Mikhailova N."/>
            <person name="Teshima H."/>
            <person name="Detter J.C."/>
            <person name="Han C."/>
            <person name="Tapia R."/>
            <person name="Land M."/>
            <person name="Hauser L."/>
            <person name="Kyrpides N."/>
            <person name="Ivanova N."/>
            <person name="Pagani I."/>
            <person name="Brambilla E.-M."/>
            <person name="Klenk H.-P."/>
            <person name="Woyke T."/>
        </authorList>
    </citation>
    <scope>NUCLEOTIDE SEQUENCE [LARGE SCALE GENOMIC DNA]</scope>
    <source>
        <strain evidence="8 9">XJ-54</strain>
    </source>
</reference>
<comment type="subcellular location">
    <subcellularLocation>
        <location evidence="1">Cell membrane</location>
        <topology evidence="1">Multi-pass membrane protein</topology>
    </subcellularLocation>
</comment>
<feature type="transmembrane region" description="Helical" evidence="7">
    <location>
        <begin position="255"/>
        <end position="278"/>
    </location>
</feature>
<feature type="transmembrane region" description="Helical" evidence="7">
    <location>
        <begin position="180"/>
        <end position="210"/>
    </location>
</feature>
<dbReference type="PANTHER" id="PTHR30106">
    <property type="entry name" value="INNER MEMBRANE PROTEIN YEIH-RELATED"/>
    <property type="match status" value="1"/>
</dbReference>
<gene>
    <name evidence="8" type="ORF">SacxiDRAFT_0455</name>
</gene>